<dbReference type="EMBL" id="CP136864">
    <property type="protein sequence ID" value="WOJ95232.1"/>
    <property type="molecule type" value="Genomic_DNA"/>
</dbReference>
<keyword evidence="2" id="KW-1185">Reference proteome</keyword>
<evidence type="ECO:0000313" key="2">
    <source>
        <dbReference type="Proteomes" id="UP001626537"/>
    </source>
</evidence>
<dbReference type="RefSeq" id="WP_407349866.1">
    <property type="nucleotide sequence ID" value="NZ_CP136864.1"/>
</dbReference>
<evidence type="ECO:0000313" key="1">
    <source>
        <dbReference type="EMBL" id="WOJ95232.1"/>
    </source>
</evidence>
<reference evidence="1 2" key="1">
    <citation type="submission" date="2023-10" db="EMBL/GenBank/DDBJ databases">
        <title>Two novel species belonging to the OM43/NOR5 clade.</title>
        <authorList>
            <person name="Park M."/>
        </authorList>
    </citation>
    <scope>NUCLEOTIDE SEQUENCE [LARGE SCALE GENOMIC DNA]</scope>
    <source>
        <strain evidence="1 2">IMCC43200</strain>
    </source>
</reference>
<name>A0ABZ0I6U4_9GAMM</name>
<sequence>MANDSALGAPVASRNLSPLYANLGIPVMTSAEPLERGAFDLQWTLHWASHSVFERENNEFLSLDGETRRQDLRVQAGLGKGIMLSLNVPYISHSGGQLDTFIDDWHAFWGMPDGPRALQPTDNLGFSYSGSPGFELNSTRSGIGDIEIAASLALVATEQWTVGVFAQYKFATGSVIDFSGSGEDGVSLGARWSRQSCMFAQLSCHLQGGLSEVGENAFDPNADTWVPFAGVSLGWQLGDSLALVAQLDAHDAVYQAKVLSANGVAVWGTLGLRWTPVNRWIIDAQFLEDLAVGTAPDISFRLALSRSF</sequence>
<gene>
    <name evidence="1" type="ORF">R0135_02790</name>
</gene>
<organism evidence="1 2">
    <name type="scientific">Congregibacter variabilis</name>
    <dbReference type="NCBI Taxonomy" id="3081200"/>
    <lineage>
        <taxon>Bacteria</taxon>
        <taxon>Pseudomonadati</taxon>
        <taxon>Pseudomonadota</taxon>
        <taxon>Gammaproteobacteria</taxon>
        <taxon>Cellvibrionales</taxon>
        <taxon>Halieaceae</taxon>
        <taxon>Congregibacter</taxon>
    </lineage>
</organism>
<dbReference type="InterPro" id="IPR021523">
    <property type="entry name" value="DUF3187"/>
</dbReference>
<dbReference type="Pfam" id="PF11383">
    <property type="entry name" value="DUF3187"/>
    <property type="match status" value="1"/>
</dbReference>
<proteinExistence type="predicted"/>
<accession>A0ABZ0I6U4</accession>
<protein>
    <submittedName>
        <fullName evidence="1">DUF3187 family protein</fullName>
    </submittedName>
</protein>
<dbReference type="Proteomes" id="UP001626537">
    <property type="component" value="Chromosome"/>
</dbReference>